<organism evidence="3 4">
    <name type="scientific">Electrophorus electricus</name>
    <name type="common">Electric eel</name>
    <name type="synonym">Gymnotus electricus</name>
    <dbReference type="NCBI Taxonomy" id="8005"/>
    <lineage>
        <taxon>Eukaryota</taxon>
        <taxon>Metazoa</taxon>
        <taxon>Chordata</taxon>
        <taxon>Craniata</taxon>
        <taxon>Vertebrata</taxon>
        <taxon>Euteleostomi</taxon>
        <taxon>Actinopterygii</taxon>
        <taxon>Neopterygii</taxon>
        <taxon>Teleostei</taxon>
        <taxon>Ostariophysi</taxon>
        <taxon>Gymnotiformes</taxon>
        <taxon>Gymnotoidei</taxon>
        <taxon>Gymnotidae</taxon>
        <taxon>Electrophorus</taxon>
    </lineage>
</organism>
<reference evidence="4" key="2">
    <citation type="journal article" date="2017" name="Sci. Adv.">
        <title>A tail of two voltages: Proteomic comparison of the three electric organs of the electric eel.</title>
        <authorList>
            <person name="Traeger L.L."/>
            <person name="Sabat G."/>
            <person name="Barrett-Wilt G.A."/>
            <person name="Wells G.B."/>
            <person name="Sussman M.R."/>
        </authorList>
    </citation>
    <scope>NUCLEOTIDE SEQUENCE [LARGE SCALE GENOMIC DNA]</scope>
</reference>
<dbReference type="AlphaFoldDB" id="A0A4W4GP33"/>
<sequence length="132" mass="15055">MLTSCPDTTCQNVGFCKRLLHVISGQTCGSAAYDSTAFFTQPKEPQSSRSHRPSMPRPQNRPDSAPQKKPSQIDLLAQEEEFKRLNAELEAKTTELVRQAEEVMVKKKIIIWWICRSLCTHTHTRINICLQL</sequence>
<dbReference type="STRING" id="8005.ENSEEEP00000038262"/>
<accession>A0A4W4GP33</accession>
<reference evidence="3" key="4">
    <citation type="submission" date="2025-08" db="UniProtKB">
        <authorList>
            <consortium name="Ensembl"/>
        </authorList>
    </citation>
    <scope>IDENTIFICATION</scope>
</reference>
<reference evidence="3" key="3">
    <citation type="submission" date="2020-05" db="EMBL/GenBank/DDBJ databases">
        <title>Electrophorus electricus (electric eel) genome, fEleEle1, primary haplotype.</title>
        <authorList>
            <person name="Myers G."/>
            <person name="Meyer A."/>
            <person name="Fedrigo O."/>
            <person name="Formenti G."/>
            <person name="Rhie A."/>
            <person name="Tracey A."/>
            <person name="Sims Y."/>
            <person name="Jarvis E.D."/>
        </authorList>
    </citation>
    <scope>NUCLEOTIDE SEQUENCE [LARGE SCALE GENOMIC DNA]</scope>
</reference>
<keyword evidence="4" id="KW-1185">Reference proteome</keyword>
<name>A0A4W4GP33_ELEEL</name>
<dbReference type="Ensembl" id="ENSEEET00000038705.2">
    <property type="protein sequence ID" value="ENSEEEP00000038262.2"/>
    <property type="gene ID" value="ENSEEEG00000018188.2"/>
</dbReference>
<evidence type="ECO:0000256" key="1">
    <source>
        <dbReference type="SAM" id="Coils"/>
    </source>
</evidence>
<proteinExistence type="predicted"/>
<protein>
    <submittedName>
        <fullName evidence="3">Uncharacterized protein</fullName>
    </submittedName>
</protein>
<feature type="region of interest" description="Disordered" evidence="2">
    <location>
        <begin position="39"/>
        <end position="72"/>
    </location>
</feature>
<evidence type="ECO:0000313" key="3">
    <source>
        <dbReference type="Ensembl" id="ENSEEEP00000038262.2"/>
    </source>
</evidence>
<reference evidence="4" key="1">
    <citation type="journal article" date="2014" name="Science">
        <title>Nonhuman genetics. Genomic basis for the convergent evolution of electric organs.</title>
        <authorList>
            <person name="Gallant J.R."/>
            <person name="Traeger L.L."/>
            <person name="Volkening J.D."/>
            <person name="Moffett H."/>
            <person name="Chen P.H."/>
            <person name="Novina C.D."/>
            <person name="Phillips G.N.Jr."/>
            <person name="Anand R."/>
            <person name="Wells G.B."/>
            <person name="Pinch M."/>
            <person name="Guth R."/>
            <person name="Unguez G.A."/>
            <person name="Albert J.S."/>
            <person name="Zakon H.H."/>
            <person name="Samanta M.P."/>
            <person name="Sussman M.R."/>
        </authorList>
    </citation>
    <scope>NUCLEOTIDE SEQUENCE [LARGE SCALE GENOMIC DNA]</scope>
</reference>
<reference evidence="3" key="5">
    <citation type="submission" date="2025-09" db="UniProtKB">
        <authorList>
            <consortium name="Ensembl"/>
        </authorList>
    </citation>
    <scope>IDENTIFICATION</scope>
</reference>
<keyword evidence="1" id="KW-0175">Coiled coil</keyword>
<evidence type="ECO:0000256" key="2">
    <source>
        <dbReference type="SAM" id="MobiDB-lite"/>
    </source>
</evidence>
<dbReference type="Proteomes" id="UP000314983">
    <property type="component" value="Chromosome 21"/>
</dbReference>
<evidence type="ECO:0000313" key="4">
    <source>
        <dbReference type="Proteomes" id="UP000314983"/>
    </source>
</evidence>
<feature type="coiled-coil region" evidence="1">
    <location>
        <begin position="75"/>
        <end position="102"/>
    </location>
</feature>